<dbReference type="Gene3D" id="2.60.40.10">
    <property type="entry name" value="Immunoglobulins"/>
    <property type="match status" value="2"/>
</dbReference>
<evidence type="ECO:0000256" key="3">
    <source>
        <dbReference type="ARBA" id="ARBA00023157"/>
    </source>
</evidence>
<gene>
    <name evidence="8" type="ORF">DILT_LOCUS2551</name>
</gene>
<dbReference type="SUPFAM" id="SSF48726">
    <property type="entry name" value="Immunoglobulin"/>
    <property type="match status" value="1"/>
</dbReference>
<feature type="region of interest" description="Disordered" evidence="6">
    <location>
        <begin position="147"/>
        <end position="181"/>
    </location>
</feature>
<dbReference type="InterPro" id="IPR013783">
    <property type="entry name" value="Ig-like_fold"/>
</dbReference>
<dbReference type="PANTHER" id="PTHR11640">
    <property type="entry name" value="NEPHRIN"/>
    <property type="match status" value="1"/>
</dbReference>
<protein>
    <recommendedName>
        <fullName evidence="7">Ig-like domain-containing protein</fullName>
    </recommendedName>
</protein>
<feature type="domain" description="Ig-like" evidence="7">
    <location>
        <begin position="164"/>
        <end position="213"/>
    </location>
</feature>
<dbReference type="Proteomes" id="UP000281553">
    <property type="component" value="Unassembled WGS sequence"/>
</dbReference>
<dbReference type="EMBL" id="UYRU01042269">
    <property type="protein sequence ID" value="VDK74052.1"/>
    <property type="molecule type" value="Genomic_DNA"/>
</dbReference>
<name>A0A3P6SDL4_DIBLA</name>
<evidence type="ECO:0000256" key="1">
    <source>
        <dbReference type="ARBA" id="ARBA00004479"/>
    </source>
</evidence>
<keyword evidence="3" id="KW-1015">Disulfide bond</keyword>
<reference evidence="8 9" key="1">
    <citation type="submission" date="2018-11" db="EMBL/GenBank/DDBJ databases">
        <authorList>
            <consortium name="Pathogen Informatics"/>
        </authorList>
    </citation>
    <scope>NUCLEOTIDE SEQUENCE [LARGE SCALE GENOMIC DNA]</scope>
</reference>
<dbReference type="OrthoDB" id="8049355at2759"/>
<evidence type="ECO:0000313" key="9">
    <source>
        <dbReference type="Proteomes" id="UP000281553"/>
    </source>
</evidence>
<keyword evidence="4" id="KW-0325">Glycoprotein</keyword>
<evidence type="ECO:0000259" key="7">
    <source>
        <dbReference type="PROSITE" id="PS50835"/>
    </source>
</evidence>
<organism evidence="8 9">
    <name type="scientific">Dibothriocephalus latus</name>
    <name type="common">Fish tapeworm</name>
    <name type="synonym">Diphyllobothrium latum</name>
    <dbReference type="NCBI Taxonomy" id="60516"/>
    <lineage>
        <taxon>Eukaryota</taxon>
        <taxon>Metazoa</taxon>
        <taxon>Spiralia</taxon>
        <taxon>Lophotrochozoa</taxon>
        <taxon>Platyhelminthes</taxon>
        <taxon>Cestoda</taxon>
        <taxon>Eucestoda</taxon>
        <taxon>Diphyllobothriidea</taxon>
        <taxon>Diphyllobothriidae</taxon>
        <taxon>Dibothriocephalus</taxon>
    </lineage>
</organism>
<evidence type="ECO:0000256" key="4">
    <source>
        <dbReference type="ARBA" id="ARBA00023180"/>
    </source>
</evidence>
<dbReference type="InterPro" id="IPR051275">
    <property type="entry name" value="Cell_adhesion_signaling"/>
</dbReference>
<dbReference type="Pfam" id="PF13927">
    <property type="entry name" value="Ig_3"/>
    <property type="match status" value="1"/>
</dbReference>
<dbReference type="GO" id="GO:0050839">
    <property type="term" value="F:cell adhesion molecule binding"/>
    <property type="evidence" value="ECO:0007669"/>
    <property type="project" value="TreeGrafter"/>
</dbReference>
<feature type="domain" description="Ig-like" evidence="7">
    <location>
        <begin position="28"/>
        <end position="130"/>
    </location>
</feature>
<dbReference type="InterPro" id="IPR036179">
    <property type="entry name" value="Ig-like_dom_sf"/>
</dbReference>
<keyword evidence="2" id="KW-0472">Membrane</keyword>
<dbReference type="GO" id="GO:0005911">
    <property type="term" value="C:cell-cell junction"/>
    <property type="evidence" value="ECO:0007669"/>
    <property type="project" value="TreeGrafter"/>
</dbReference>
<dbReference type="AlphaFoldDB" id="A0A3P6SDL4"/>
<evidence type="ECO:0000313" key="8">
    <source>
        <dbReference type="EMBL" id="VDK74052.1"/>
    </source>
</evidence>
<keyword evidence="9" id="KW-1185">Reference proteome</keyword>
<keyword evidence="5" id="KW-0393">Immunoglobulin domain</keyword>
<dbReference type="GO" id="GO:0098609">
    <property type="term" value="P:cell-cell adhesion"/>
    <property type="evidence" value="ECO:0007669"/>
    <property type="project" value="TreeGrafter"/>
</dbReference>
<sequence>MSSDTNDIEDNVNLINGGSFEQVAPKTPTIRVESKRDDLIEGDILKLKCEAEDGEPDGTLTWLKANRGGNEYVPIHLLSTAEKDHSRNLLTSQLDIQLTSDDHLSSYACLATNPGFPASDQRRSEPFHVNITFRPKHIAIHRVQGSGKFTQPNRPADQELVTTPSVSGEAGRPLDSEGQRFPASPRSIAVVAGEMITLICRAGPANPPIALKWRHLSCKPALSSLSTDVATTNYSFLSGDSEANAERVCSEISRFDDVKSLPFEASTLTSKGQVSLIVQNSHHKSIIECSTDGGSPKHTSAWHTEDEEDQLKTQTILNVQFIPNFSKVLDKLSVAVSKYLPQLVVVEVHLLKKRLTQSKE</sequence>
<dbReference type="GO" id="GO:0005886">
    <property type="term" value="C:plasma membrane"/>
    <property type="evidence" value="ECO:0007669"/>
    <property type="project" value="TreeGrafter"/>
</dbReference>
<dbReference type="InterPro" id="IPR007110">
    <property type="entry name" value="Ig-like_dom"/>
</dbReference>
<dbReference type="PANTHER" id="PTHR11640:SF31">
    <property type="entry name" value="IRREGULAR CHIASM C-ROUGHEST PROTEIN-RELATED"/>
    <property type="match status" value="1"/>
</dbReference>
<comment type="subcellular location">
    <subcellularLocation>
        <location evidence="1">Membrane</location>
        <topology evidence="1">Single-pass type I membrane protein</topology>
    </subcellularLocation>
</comment>
<dbReference type="PROSITE" id="PS50835">
    <property type="entry name" value="IG_LIKE"/>
    <property type="match status" value="2"/>
</dbReference>
<proteinExistence type="predicted"/>
<evidence type="ECO:0000256" key="2">
    <source>
        <dbReference type="ARBA" id="ARBA00023136"/>
    </source>
</evidence>
<evidence type="ECO:0000256" key="5">
    <source>
        <dbReference type="ARBA" id="ARBA00023319"/>
    </source>
</evidence>
<evidence type="ECO:0000256" key="6">
    <source>
        <dbReference type="SAM" id="MobiDB-lite"/>
    </source>
</evidence>
<accession>A0A3P6SDL4</accession>